<protein>
    <submittedName>
        <fullName evidence="1">Uncharacterized protein</fullName>
    </submittedName>
</protein>
<accession>A0A0U5FPG6</accession>
<proteinExistence type="predicted"/>
<dbReference type="AlphaFoldDB" id="A0A0U5FPG6"/>
<gene>
    <name evidence="1" type="ORF">XAC3562_90156</name>
</gene>
<dbReference type="Proteomes" id="UP000052230">
    <property type="component" value="Unassembled WGS sequence"/>
</dbReference>
<organism evidence="1 2">
    <name type="scientific">Xanthomonas citri pv. citri</name>
    <dbReference type="NCBI Taxonomy" id="611301"/>
    <lineage>
        <taxon>Bacteria</taxon>
        <taxon>Pseudomonadati</taxon>
        <taxon>Pseudomonadota</taxon>
        <taxon>Gammaproteobacteria</taxon>
        <taxon>Lysobacterales</taxon>
        <taxon>Lysobacteraceae</taxon>
        <taxon>Xanthomonas</taxon>
    </lineage>
</organism>
<evidence type="ECO:0000313" key="2">
    <source>
        <dbReference type="Proteomes" id="UP000052230"/>
    </source>
</evidence>
<comment type="caution">
    <text evidence="1">The sequence shown here is derived from an EMBL/GenBank/DDBJ whole genome shotgun (WGS) entry which is preliminary data.</text>
</comment>
<keyword evidence="2" id="KW-1185">Reference proteome</keyword>
<dbReference type="EMBL" id="CCXZ01000188">
    <property type="protein sequence ID" value="CEG19023.1"/>
    <property type="molecule type" value="Genomic_DNA"/>
</dbReference>
<evidence type="ECO:0000313" key="1">
    <source>
        <dbReference type="EMBL" id="CEG19023.1"/>
    </source>
</evidence>
<reference evidence="1 2" key="1">
    <citation type="submission" date="2014-09" db="EMBL/GenBank/DDBJ databases">
        <authorList>
            <person name="Regsiter A."/>
        </authorList>
    </citation>
    <scope>NUCLEOTIDE SEQUENCE [LARGE SCALE GENOMIC DNA]</scope>
</reference>
<name>A0A0U5FPG6_XANCI</name>
<sequence>MHRPDDINRLACVASADRHPEKTLQQHQLTFAVVERRSPTPAALGQQLRYSSPCPA</sequence>